<dbReference type="RefSeq" id="WP_133588666.1">
    <property type="nucleotide sequence ID" value="NZ_CP037953.1"/>
</dbReference>
<keyword evidence="1" id="KW-1133">Transmembrane helix</keyword>
<evidence type="ECO:0000313" key="3">
    <source>
        <dbReference type="Proteomes" id="UP000295375"/>
    </source>
</evidence>
<organism evidence="2 3">
    <name type="scientific">Permianibacter aggregans</name>
    <dbReference type="NCBI Taxonomy" id="1510150"/>
    <lineage>
        <taxon>Bacteria</taxon>
        <taxon>Pseudomonadati</taxon>
        <taxon>Pseudomonadota</taxon>
        <taxon>Gammaproteobacteria</taxon>
        <taxon>Pseudomonadales</taxon>
        <taxon>Pseudomonadaceae</taxon>
        <taxon>Permianibacter</taxon>
    </lineage>
</organism>
<feature type="transmembrane region" description="Helical" evidence="1">
    <location>
        <begin position="44"/>
        <end position="63"/>
    </location>
</feature>
<dbReference type="EMBL" id="SNYM01000003">
    <property type="protein sequence ID" value="TDQ49923.1"/>
    <property type="molecule type" value="Genomic_DNA"/>
</dbReference>
<dbReference type="Proteomes" id="UP000295375">
    <property type="component" value="Unassembled WGS sequence"/>
</dbReference>
<feature type="transmembrane region" description="Helical" evidence="1">
    <location>
        <begin position="209"/>
        <end position="229"/>
    </location>
</feature>
<feature type="transmembrane region" description="Helical" evidence="1">
    <location>
        <begin position="69"/>
        <end position="89"/>
    </location>
</feature>
<dbReference type="AlphaFoldDB" id="A0A4R6UVQ3"/>
<comment type="caution">
    <text evidence="2">The sequence shown here is derived from an EMBL/GenBank/DDBJ whole genome shotgun (WGS) entry which is preliminary data.</text>
</comment>
<sequence length="239" mass="26103">MGDINIGSINSGRNNITQNNITNTTISRSSSSTSRRSANPLDDGLALVLIAAVLLGVTAYIYLRHYHEIFFYLQVLAISAMFAPGLAITPNLYGQGLGIRSLMLAIVGMLLGAAQVWIVVSIKNGLPAEILDIANEPPRSEFFLAAAKEVWLRFNSHAHNLILDNLFSTTLVSIASFFLILYALWLCADSAFRINSSRVIFAKLAKLMHFTYPFGIIFCAALTAAAWAASMGYFTPHLQ</sequence>
<feature type="transmembrane region" description="Helical" evidence="1">
    <location>
        <begin position="166"/>
        <end position="188"/>
    </location>
</feature>
<reference evidence="2 3" key="1">
    <citation type="submission" date="2019-03" db="EMBL/GenBank/DDBJ databases">
        <title>Genomic Encyclopedia of Type Strains, Phase IV (KMG-IV): sequencing the most valuable type-strain genomes for metagenomic binning, comparative biology and taxonomic classification.</title>
        <authorList>
            <person name="Goeker M."/>
        </authorList>
    </citation>
    <scope>NUCLEOTIDE SEQUENCE [LARGE SCALE GENOMIC DNA]</scope>
    <source>
        <strain evidence="2 3">DSM 103792</strain>
    </source>
</reference>
<keyword evidence="1" id="KW-0812">Transmembrane</keyword>
<gene>
    <name evidence="2" type="ORF">EV696_103298</name>
</gene>
<feature type="transmembrane region" description="Helical" evidence="1">
    <location>
        <begin position="101"/>
        <end position="122"/>
    </location>
</feature>
<proteinExistence type="predicted"/>
<accession>A0A4R6UVQ3</accession>
<name>A0A4R6UVQ3_9GAMM</name>
<protein>
    <submittedName>
        <fullName evidence="2">Uncharacterized protein</fullName>
    </submittedName>
</protein>
<evidence type="ECO:0000256" key="1">
    <source>
        <dbReference type="SAM" id="Phobius"/>
    </source>
</evidence>
<keyword evidence="1" id="KW-0472">Membrane</keyword>
<keyword evidence="3" id="KW-1185">Reference proteome</keyword>
<evidence type="ECO:0000313" key="2">
    <source>
        <dbReference type="EMBL" id="TDQ49923.1"/>
    </source>
</evidence>